<reference evidence="2 3" key="1">
    <citation type="submission" date="2015-12" db="EMBL/GenBank/DDBJ databases">
        <authorList>
            <person name="Andreevskaya M."/>
        </authorList>
    </citation>
    <scope>NUCLEOTIDE SEQUENCE [LARGE SCALE GENOMIC DNA]</scope>
    <source>
        <strain evidence="2 3">C122c</strain>
    </source>
</reference>
<organism evidence="2 3">
    <name type="scientific">Leuconostoc gasicomitatum</name>
    <dbReference type="NCBI Taxonomy" id="115778"/>
    <lineage>
        <taxon>Bacteria</taxon>
        <taxon>Bacillati</taxon>
        <taxon>Bacillota</taxon>
        <taxon>Bacilli</taxon>
        <taxon>Lactobacillales</taxon>
        <taxon>Lactobacillaceae</taxon>
        <taxon>Leuconostoc</taxon>
        <taxon>Leuconostoc gelidum group</taxon>
    </lineage>
</organism>
<gene>
    <name evidence="2" type="ORF">C122C_0407</name>
</gene>
<evidence type="ECO:0000259" key="1">
    <source>
        <dbReference type="Pfam" id="PF00535"/>
    </source>
</evidence>
<dbReference type="GO" id="GO:0016757">
    <property type="term" value="F:glycosyltransferase activity"/>
    <property type="evidence" value="ECO:0007669"/>
    <property type="project" value="UniProtKB-KW"/>
</dbReference>
<evidence type="ECO:0000313" key="3">
    <source>
        <dbReference type="Proteomes" id="UP000199271"/>
    </source>
</evidence>
<dbReference type="SUPFAM" id="SSF53448">
    <property type="entry name" value="Nucleotide-diphospho-sugar transferases"/>
    <property type="match status" value="1"/>
</dbReference>
<sequence>MDKVQVLMSTYNGADYIGEQIESIFTQNSKNVNFTISLLIRDDGSSDETISIIKNYSSLYPIKLITDEMSLGFKNSFFKLIDEAENADFYFFSDQDDIWKENKVESFLSFFKKDIPYLVFSDLTLFGNEEGSLYERMKIDNTKLTYKNLLLSDRVTGASSAINYIAICLIKESSAALKAKIDYHDKLIGMLIPFLGDFTYIPDQLTKYRRHGNNVTVQSVNSTTWLQRRLIALRNPNNAPTINSIIVKLSTLPEIKQSVNYQNAKINKERTDFLDRMIKFSSLNYIGQLTYSSEFLNVVTSQRSGKNIVVTKIGVFYALLRGSFLKK</sequence>
<evidence type="ECO:0000313" key="2">
    <source>
        <dbReference type="EMBL" id="CUW09029.1"/>
    </source>
</evidence>
<accession>A0ABM9V259</accession>
<protein>
    <submittedName>
        <fullName evidence="2">Alpha-L-Rha alpha-1,3-L-rhamnosyltransferase</fullName>
        <ecNumber evidence="2">2.4.1.-</ecNumber>
    </submittedName>
</protein>
<dbReference type="EMBL" id="FBSY01000006">
    <property type="protein sequence ID" value="CUW09029.1"/>
    <property type="molecule type" value="Genomic_DNA"/>
</dbReference>
<feature type="domain" description="Glycosyltransferase 2-like" evidence="1">
    <location>
        <begin position="6"/>
        <end position="138"/>
    </location>
</feature>
<proteinExistence type="predicted"/>
<dbReference type="Proteomes" id="UP000199271">
    <property type="component" value="Unassembled WGS sequence"/>
</dbReference>
<comment type="caution">
    <text evidence="2">The sequence shown here is derived from an EMBL/GenBank/DDBJ whole genome shotgun (WGS) entry which is preliminary data.</text>
</comment>
<keyword evidence="2" id="KW-0328">Glycosyltransferase</keyword>
<dbReference type="RefSeq" id="WP_089997501.1">
    <property type="nucleotide sequence ID" value="NZ_CBCPIF010000001.1"/>
</dbReference>
<dbReference type="Pfam" id="PF00535">
    <property type="entry name" value="Glycos_transf_2"/>
    <property type="match status" value="1"/>
</dbReference>
<name>A0ABM9V259_9LACO</name>
<dbReference type="InterPro" id="IPR001173">
    <property type="entry name" value="Glyco_trans_2-like"/>
</dbReference>
<dbReference type="PANTHER" id="PTHR22916">
    <property type="entry name" value="GLYCOSYLTRANSFERASE"/>
    <property type="match status" value="1"/>
</dbReference>
<dbReference type="Gene3D" id="3.90.550.10">
    <property type="entry name" value="Spore Coat Polysaccharide Biosynthesis Protein SpsA, Chain A"/>
    <property type="match status" value="1"/>
</dbReference>
<keyword evidence="3" id="KW-1185">Reference proteome</keyword>
<dbReference type="InterPro" id="IPR029044">
    <property type="entry name" value="Nucleotide-diphossugar_trans"/>
</dbReference>
<keyword evidence="2" id="KW-0808">Transferase</keyword>
<dbReference type="EC" id="2.4.1.-" evidence="2"/>
<dbReference type="PANTHER" id="PTHR22916:SF3">
    <property type="entry name" value="UDP-GLCNAC:BETAGAL BETA-1,3-N-ACETYLGLUCOSAMINYLTRANSFERASE-LIKE PROTEIN 1"/>
    <property type="match status" value="1"/>
</dbReference>